<evidence type="ECO:0000313" key="15">
    <source>
        <dbReference type="EMBL" id="SHN63992.1"/>
    </source>
</evidence>
<dbReference type="InterPro" id="IPR036554">
    <property type="entry name" value="GHMP_kinase_C_sf"/>
</dbReference>
<dbReference type="SUPFAM" id="SSF54211">
    <property type="entry name" value="Ribosomal protein S5 domain 2-like"/>
    <property type="match status" value="1"/>
</dbReference>
<keyword evidence="9" id="KW-0299">Galactose metabolism</keyword>
<evidence type="ECO:0000313" key="16">
    <source>
        <dbReference type="Proteomes" id="UP000184207"/>
    </source>
</evidence>
<dbReference type="PRINTS" id="PR00959">
    <property type="entry name" value="MEVGALKINASE"/>
</dbReference>
<dbReference type="Pfam" id="PF08544">
    <property type="entry name" value="GHMP_kinases_C"/>
    <property type="match status" value="1"/>
</dbReference>
<dbReference type="PROSITE" id="PS00627">
    <property type="entry name" value="GHMP_KINASES_ATP"/>
    <property type="match status" value="1"/>
</dbReference>
<keyword evidence="3" id="KW-0808">Transferase</keyword>
<evidence type="ECO:0000259" key="12">
    <source>
        <dbReference type="Pfam" id="PF00288"/>
    </source>
</evidence>
<keyword evidence="2" id="KW-0963">Cytoplasm</keyword>
<dbReference type="RefSeq" id="WP_143145296.1">
    <property type="nucleotide sequence ID" value="NZ_FRDJ01000007.1"/>
</dbReference>
<dbReference type="InterPro" id="IPR019741">
    <property type="entry name" value="Galactokinase_CS"/>
</dbReference>
<feature type="domain" description="GHMP kinase N-terminal" evidence="12">
    <location>
        <begin position="71"/>
        <end position="157"/>
    </location>
</feature>
<proteinExistence type="inferred from homology"/>
<dbReference type="InterPro" id="IPR014721">
    <property type="entry name" value="Ribsml_uS5_D2-typ_fold_subgr"/>
</dbReference>
<dbReference type="InterPro" id="IPR020568">
    <property type="entry name" value="Ribosomal_Su5_D2-typ_SF"/>
</dbReference>
<accession>A0A1M7SZW2</accession>
<keyword evidence="7" id="KW-0067">ATP-binding</keyword>
<dbReference type="Pfam" id="PF10509">
    <property type="entry name" value="GalKase_gal_bdg"/>
    <property type="match status" value="1"/>
</dbReference>
<keyword evidence="16" id="KW-1185">Reference proteome</keyword>
<organism evidence="15 16">
    <name type="scientific">Fervidobacterium gondwanense DSM 13020</name>
    <dbReference type="NCBI Taxonomy" id="1121883"/>
    <lineage>
        <taxon>Bacteria</taxon>
        <taxon>Thermotogati</taxon>
        <taxon>Thermotogota</taxon>
        <taxon>Thermotogae</taxon>
        <taxon>Thermotogales</taxon>
        <taxon>Fervidobacteriaceae</taxon>
        <taxon>Fervidobacterium</taxon>
    </lineage>
</organism>
<dbReference type="InterPro" id="IPR013750">
    <property type="entry name" value="GHMP_kinase_C_dom"/>
</dbReference>
<dbReference type="OrthoDB" id="250531at2"/>
<evidence type="ECO:0000256" key="9">
    <source>
        <dbReference type="ARBA" id="ARBA00023144"/>
    </source>
</evidence>
<keyword evidence="4" id="KW-0479">Metal-binding</keyword>
<protein>
    <recommendedName>
        <fullName evidence="11">Galactokinase</fullName>
        <ecNumber evidence="11">2.7.1.6</ecNumber>
    </recommendedName>
</protein>
<evidence type="ECO:0000256" key="6">
    <source>
        <dbReference type="ARBA" id="ARBA00022777"/>
    </source>
</evidence>
<evidence type="ECO:0000256" key="10">
    <source>
        <dbReference type="ARBA" id="ARBA00023277"/>
    </source>
</evidence>
<evidence type="ECO:0000256" key="8">
    <source>
        <dbReference type="ARBA" id="ARBA00022842"/>
    </source>
</evidence>
<keyword evidence="6 15" id="KW-0418">Kinase</keyword>
<sequence>MANKIVVYSPGRANLIGEHTDYNDGYILPFAIKKYVKIEIESSERFKIFSKQVKKGIEFEAPLKTNSWADYVIGMIVKLREHGYKVEPFNMILDSELPMGAGLSSSAALEVGVGYAISQLMGYEIEREELAKIAHECEVDFVGVRCGIMDQYAVALSKEDHALFIDTMTREYKYVPLYLDSAKLYLINSGIKHELGNSEYNRRRHECELALESMKKSSFRDVTMDDVDRLSDPVLRKRALHVITENERVLKTLSALESDNLLLVGRYLYESHESLRDNYEVSCEEIDFLIEELRKYPDVLGARIVGAGFGGSVIVLARDNFEEIFKKVAEMYTMKYGITPSLMNVETSSGVFRVDSI</sequence>
<dbReference type="FunFam" id="3.30.230.10:FF:000017">
    <property type="entry name" value="Galactokinase"/>
    <property type="match status" value="1"/>
</dbReference>
<dbReference type="PROSITE" id="PS00106">
    <property type="entry name" value="GALACTOKINASE"/>
    <property type="match status" value="1"/>
</dbReference>
<dbReference type="EC" id="2.7.1.6" evidence="11"/>
<reference evidence="16" key="1">
    <citation type="submission" date="2016-12" db="EMBL/GenBank/DDBJ databases">
        <authorList>
            <person name="Varghese N."/>
            <person name="Submissions S."/>
        </authorList>
    </citation>
    <scope>NUCLEOTIDE SEQUENCE [LARGE SCALE GENOMIC DNA]</scope>
    <source>
        <strain evidence="16">DSM 13020</strain>
    </source>
</reference>
<evidence type="ECO:0000256" key="1">
    <source>
        <dbReference type="ARBA" id="ARBA00006566"/>
    </source>
</evidence>
<dbReference type="GO" id="GO:0005829">
    <property type="term" value="C:cytosol"/>
    <property type="evidence" value="ECO:0007669"/>
    <property type="project" value="TreeGrafter"/>
</dbReference>
<evidence type="ECO:0000256" key="5">
    <source>
        <dbReference type="ARBA" id="ARBA00022741"/>
    </source>
</evidence>
<evidence type="ECO:0000256" key="2">
    <source>
        <dbReference type="ARBA" id="ARBA00022490"/>
    </source>
</evidence>
<dbReference type="NCBIfam" id="NF003006">
    <property type="entry name" value="PRK03817.1"/>
    <property type="match status" value="1"/>
</dbReference>
<dbReference type="Gene3D" id="3.30.70.890">
    <property type="entry name" value="GHMP kinase, C-terminal domain"/>
    <property type="match status" value="1"/>
</dbReference>
<dbReference type="GO" id="GO:0004335">
    <property type="term" value="F:galactokinase activity"/>
    <property type="evidence" value="ECO:0007669"/>
    <property type="project" value="UniProtKB-UniRule"/>
</dbReference>
<feature type="domain" description="Galactokinase N-terminal" evidence="14">
    <location>
        <begin position="5"/>
        <end position="36"/>
    </location>
</feature>
<keyword evidence="5" id="KW-0547">Nucleotide-binding</keyword>
<keyword evidence="8" id="KW-0460">Magnesium</keyword>
<dbReference type="SUPFAM" id="SSF55060">
    <property type="entry name" value="GHMP Kinase, C-terminal domain"/>
    <property type="match status" value="1"/>
</dbReference>
<comment type="similarity">
    <text evidence="1">Belongs to the GHMP kinase family. GalK subfamily.</text>
</comment>
<dbReference type="STRING" id="1121883.SAMN02745226_01405"/>
<dbReference type="InterPro" id="IPR006204">
    <property type="entry name" value="GHMP_kinase_N_dom"/>
</dbReference>
<dbReference type="InterPro" id="IPR006203">
    <property type="entry name" value="GHMP_knse_ATP-bd_CS"/>
</dbReference>
<dbReference type="Proteomes" id="UP000184207">
    <property type="component" value="Unassembled WGS sequence"/>
</dbReference>
<dbReference type="PANTHER" id="PTHR10457">
    <property type="entry name" value="MEVALONATE KINASE/GALACTOKINASE"/>
    <property type="match status" value="1"/>
</dbReference>
<dbReference type="InterPro" id="IPR000705">
    <property type="entry name" value="Galactokinase"/>
</dbReference>
<dbReference type="FunFam" id="3.30.70.890:FF:000001">
    <property type="entry name" value="Galactokinase"/>
    <property type="match status" value="1"/>
</dbReference>
<dbReference type="EMBL" id="FRDJ01000007">
    <property type="protein sequence ID" value="SHN63992.1"/>
    <property type="molecule type" value="Genomic_DNA"/>
</dbReference>
<dbReference type="NCBIfam" id="TIGR00131">
    <property type="entry name" value="gal_kin"/>
    <property type="match status" value="1"/>
</dbReference>
<dbReference type="AlphaFoldDB" id="A0A1M7SZW2"/>
<name>A0A1M7SZW2_FERGO</name>
<gene>
    <name evidence="15" type="ORF">SAMN02745226_01405</name>
</gene>
<dbReference type="Gene3D" id="3.30.230.10">
    <property type="match status" value="1"/>
</dbReference>
<dbReference type="GO" id="GO:0006012">
    <property type="term" value="P:galactose metabolic process"/>
    <property type="evidence" value="ECO:0007669"/>
    <property type="project" value="UniProtKB-UniRule"/>
</dbReference>
<dbReference type="GO" id="GO:0005524">
    <property type="term" value="F:ATP binding"/>
    <property type="evidence" value="ECO:0007669"/>
    <property type="project" value="UniProtKB-UniRule"/>
</dbReference>
<keyword evidence="10" id="KW-0119">Carbohydrate metabolism</keyword>
<dbReference type="PRINTS" id="PR00473">
    <property type="entry name" value="GALCTOKINASE"/>
</dbReference>
<evidence type="ECO:0000259" key="14">
    <source>
        <dbReference type="Pfam" id="PF10509"/>
    </source>
</evidence>
<evidence type="ECO:0000256" key="7">
    <source>
        <dbReference type="ARBA" id="ARBA00022840"/>
    </source>
</evidence>
<evidence type="ECO:0000256" key="11">
    <source>
        <dbReference type="NCBIfam" id="TIGR00131"/>
    </source>
</evidence>
<dbReference type="InterPro" id="IPR006206">
    <property type="entry name" value="Mevalonate/galactokinase"/>
</dbReference>
<dbReference type="Pfam" id="PF00288">
    <property type="entry name" value="GHMP_kinases_N"/>
    <property type="match status" value="1"/>
</dbReference>
<dbReference type="PIRSF" id="PIRSF000530">
    <property type="entry name" value="Galactokinase"/>
    <property type="match status" value="1"/>
</dbReference>
<dbReference type="GO" id="GO:0046872">
    <property type="term" value="F:metal ion binding"/>
    <property type="evidence" value="ECO:0007669"/>
    <property type="project" value="UniProtKB-KW"/>
</dbReference>
<dbReference type="InterPro" id="IPR019539">
    <property type="entry name" value="GalKase_N"/>
</dbReference>
<feature type="domain" description="GHMP kinase C-terminal" evidence="13">
    <location>
        <begin position="253"/>
        <end position="332"/>
    </location>
</feature>
<evidence type="ECO:0000256" key="4">
    <source>
        <dbReference type="ARBA" id="ARBA00022723"/>
    </source>
</evidence>
<evidence type="ECO:0000259" key="13">
    <source>
        <dbReference type="Pfam" id="PF08544"/>
    </source>
</evidence>
<dbReference type="PANTHER" id="PTHR10457:SF7">
    <property type="entry name" value="GALACTOKINASE-RELATED"/>
    <property type="match status" value="1"/>
</dbReference>
<evidence type="ECO:0000256" key="3">
    <source>
        <dbReference type="ARBA" id="ARBA00022679"/>
    </source>
</evidence>